<name>A0A124I0V5_9ACTN</name>
<evidence type="ECO:0000313" key="1">
    <source>
        <dbReference type="EMBL" id="KUN75239.1"/>
    </source>
</evidence>
<dbReference type="Proteomes" id="UP000052982">
    <property type="component" value="Unassembled WGS sequence"/>
</dbReference>
<dbReference type="EMBL" id="LMWW01000087">
    <property type="protein sequence ID" value="KUN75239.1"/>
    <property type="molecule type" value="Genomic_DNA"/>
</dbReference>
<dbReference type="AlphaFoldDB" id="A0A124I0V5"/>
<proteinExistence type="predicted"/>
<dbReference type="STRING" id="1943.AQJ64_43190"/>
<gene>
    <name evidence="1" type="ORF">AQJ64_43190</name>
</gene>
<comment type="caution">
    <text evidence="1">The sequence shown here is derived from an EMBL/GenBank/DDBJ whole genome shotgun (WGS) entry which is preliminary data.</text>
</comment>
<organism evidence="1 2">
    <name type="scientific">Streptomyces griseoruber</name>
    <dbReference type="NCBI Taxonomy" id="1943"/>
    <lineage>
        <taxon>Bacteria</taxon>
        <taxon>Bacillati</taxon>
        <taxon>Actinomycetota</taxon>
        <taxon>Actinomycetes</taxon>
        <taxon>Kitasatosporales</taxon>
        <taxon>Streptomycetaceae</taxon>
        <taxon>Streptomyces</taxon>
    </lineage>
</organism>
<protein>
    <submittedName>
        <fullName evidence="1">Uncharacterized protein</fullName>
    </submittedName>
</protein>
<dbReference type="RefSeq" id="WP_055635910.1">
    <property type="nucleotide sequence ID" value="NZ_JBIRRP010000005.1"/>
</dbReference>
<sequence length="183" mass="20184">MKPTAGRSGDERGRRHTLDIYLNDHLAGATAGTELARRMAGEHRDMAFAGELKNLAAEISQDRQHLLRLLADLDVAVSHYKVYGAWLGEKVARVKPNGRLLRRSGLAILVELEAMRVGVQGKVLLWRALLSASADEPRLEPAWLEQLLDRAEQQIRTLDALHGRAAAAVLSAMPLRKTTDAAR</sequence>
<keyword evidence="2" id="KW-1185">Reference proteome</keyword>
<accession>A0A124I0V5</accession>
<reference evidence="1 2" key="1">
    <citation type="submission" date="2015-10" db="EMBL/GenBank/DDBJ databases">
        <title>Draft genome sequence of Streptomyces griseoruber DSM 40281, type strain for the species Streptomyces griseoruber.</title>
        <authorList>
            <person name="Ruckert C."/>
            <person name="Winkler A."/>
            <person name="Kalinowski J."/>
            <person name="Kampfer P."/>
            <person name="Glaeser S."/>
        </authorList>
    </citation>
    <scope>NUCLEOTIDE SEQUENCE [LARGE SCALE GENOMIC DNA]</scope>
    <source>
        <strain evidence="1 2">DSM 40281</strain>
    </source>
</reference>
<dbReference type="OrthoDB" id="5504890at2"/>
<evidence type="ECO:0000313" key="2">
    <source>
        <dbReference type="Proteomes" id="UP000052982"/>
    </source>
</evidence>